<keyword evidence="2" id="KW-1185">Reference proteome</keyword>
<dbReference type="RefSeq" id="WP_112785467.1">
    <property type="nucleotide sequence ID" value="NZ_CP030041.1"/>
</dbReference>
<accession>A0A2Z4IMM5</accession>
<evidence type="ECO:0008006" key="3">
    <source>
        <dbReference type="Google" id="ProtNLM"/>
    </source>
</evidence>
<sequence length="160" mass="17964">MNYRDIRNIPLFVLMITLAVSGCEMNEDEKDVDPPVIDNTFAGAFPTQCAVISRGASFELKVVFRDNMELGSYSLDVHHNFDHHTHSTEVNDCEMDPVKSPDNPFLLIDTYSIPSGLQTYEAVQQIAVPADVDPGDYHFMIKVTDKEGWQTIQGISIKIN</sequence>
<dbReference type="PROSITE" id="PS51257">
    <property type="entry name" value="PROKAR_LIPOPROTEIN"/>
    <property type="match status" value="1"/>
</dbReference>
<dbReference type="InterPro" id="IPR027829">
    <property type="entry name" value="DUF4625"/>
</dbReference>
<gene>
    <name evidence="1" type="ORF">DN752_19215</name>
</gene>
<dbReference type="AlphaFoldDB" id="A0A2Z4IMM5"/>
<dbReference type="OrthoDB" id="670730at2"/>
<organism evidence="1 2">
    <name type="scientific">Echinicola strongylocentroti</name>
    <dbReference type="NCBI Taxonomy" id="1795355"/>
    <lineage>
        <taxon>Bacteria</taxon>
        <taxon>Pseudomonadati</taxon>
        <taxon>Bacteroidota</taxon>
        <taxon>Cytophagia</taxon>
        <taxon>Cytophagales</taxon>
        <taxon>Cyclobacteriaceae</taxon>
        <taxon>Echinicola</taxon>
    </lineage>
</organism>
<dbReference type="EMBL" id="CP030041">
    <property type="protein sequence ID" value="AWW32094.1"/>
    <property type="molecule type" value="Genomic_DNA"/>
</dbReference>
<name>A0A2Z4IMM5_9BACT</name>
<evidence type="ECO:0000313" key="1">
    <source>
        <dbReference type="EMBL" id="AWW32094.1"/>
    </source>
</evidence>
<dbReference type="Proteomes" id="UP000248688">
    <property type="component" value="Chromosome"/>
</dbReference>
<dbReference type="Pfam" id="PF15418">
    <property type="entry name" value="DUF4625"/>
    <property type="match status" value="1"/>
</dbReference>
<proteinExistence type="predicted"/>
<protein>
    <recommendedName>
        <fullName evidence="3">DUF4625 domain-containing protein</fullName>
    </recommendedName>
</protein>
<evidence type="ECO:0000313" key="2">
    <source>
        <dbReference type="Proteomes" id="UP000248688"/>
    </source>
</evidence>
<reference evidence="1 2" key="1">
    <citation type="submission" date="2018-06" db="EMBL/GenBank/DDBJ databases">
        <title>Echinicola strongylocentroti sp. nov., isolated from a sea urchin Strongylocentrotus intermedius.</title>
        <authorList>
            <person name="Bae S.S."/>
        </authorList>
    </citation>
    <scope>NUCLEOTIDE SEQUENCE [LARGE SCALE GENOMIC DNA]</scope>
    <source>
        <strain evidence="1 2">MEBiC08714</strain>
    </source>
</reference>
<dbReference type="KEGG" id="est:DN752_19215"/>